<evidence type="ECO:0000313" key="1">
    <source>
        <dbReference type="EMBL" id="CAE7310830.1"/>
    </source>
</evidence>
<dbReference type="EMBL" id="CAJNDS010002079">
    <property type="protein sequence ID" value="CAE7310830.1"/>
    <property type="molecule type" value="Genomic_DNA"/>
</dbReference>
<name>A0A812NWR1_9DINO</name>
<dbReference type="Proteomes" id="UP000604046">
    <property type="component" value="Unassembled WGS sequence"/>
</dbReference>
<keyword evidence="2" id="KW-1185">Reference proteome</keyword>
<gene>
    <name evidence="1" type="primary">hemA</name>
    <name evidence="1" type="ORF">SNAT2548_LOCUS16331</name>
</gene>
<comment type="caution">
    <text evidence="1">The sequence shown here is derived from an EMBL/GenBank/DDBJ whole genome shotgun (WGS) entry which is preliminary data.</text>
</comment>
<organism evidence="1 2">
    <name type="scientific">Symbiodinium natans</name>
    <dbReference type="NCBI Taxonomy" id="878477"/>
    <lineage>
        <taxon>Eukaryota</taxon>
        <taxon>Sar</taxon>
        <taxon>Alveolata</taxon>
        <taxon>Dinophyceae</taxon>
        <taxon>Suessiales</taxon>
        <taxon>Symbiodiniaceae</taxon>
        <taxon>Symbiodinium</taxon>
    </lineage>
</organism>
<evidence type="ECO:0000313" key="2">
    <source>
        <dbReference type="Proteomes" id="UP000604046"/>
    </source>
</evidence>
<accession>A0A812NWR1</accession>
<dbReference type="AlphaFoldDB" id="A0A812NWR1"/>
<proteinExistence type="predicted"/>
<protein>
    <submittedName>
        <fullName evidence="1">HemA protein</fullName>
    </submittedName>
</protein>
<reference evidence="1" key="1">
    <citation type="submission" date="2021-02" db="EMBL/GenBank/DDBJ databases">
        <authorList>
            <person name="Dougan E. K."/>
            <person name="Rhodes N."/>
            <person name="Thang M."/>
            <person name="Chan C."/>
        </authorList>
    </citation>
    <scope>NUCLEOTIDE SEQUENCE</scope>
</reference>
<sequence length="395" mass="44207">MEELQKAADNLSANFDRSRNKQATLAQMPKTISKVHQERLASREHLQAVVHMTNLLSVELVRPHVGLKGADPSNKLARLTYGKYSFLCHTETGRAEWEQISTDIMRLVLQADQGGPLYAAYQFLAGKGYPVAFSRDEVMSGADRLVNESPPESVADRPDRNGFKVEEDASLNFDRVVAVLHKVCKKIGEGGEDYEKVVDLCMKARSSSTFQFLESHLQAMVRHGSLARAMPAICPVVSCSLAHCSYLNVSFSHIAKQSNKATNFAVHEHTLFCNSPKYAAVVNNVLVDAFSVESMSRLDMAVDLRLEDINGTQEEKKLKRHLAICAIKRSDEYQLVSSVLKSKNLGFQDVEGIESPPVTPKIPQAKFSKRKWEAMVYHFRRKIRVYYALTQGSSL</sequence>